<name>A0AA92VUK5_9BACT</name>
<accession>A0AA92VUK5</accession>
<reference evidence="1 2" key="1">
    <citation type="submission" date="2018-08" db="EMBL/GenBank/DDBJ databases">
        <title>A genome reference for cultivated species of the human gut microbiota.</title>
        <authorList>
            <person name="Zou Y."/>
            <person name="Xue W."/>
            <person name="Luo G."/>
        </authorList>
    </citation>
    <scope>NUCLEOTIDE SEQUENCE [LARGE SCALE GENOMIC DNA]</scope>
    <source>
        <strain evidence="1 2">TF06-40</strain>
    </source>
</reference>
<evidence type="ECO:0000313" key="1">
    <source>
        <dbReference type="EMBL" id="RGL61342.1"/>
    </source>
</evidence>
<organism evidence="1 2">
    <name type="scientific">Segatella copri</name>
    <dbReference type="NCBI Taxonomy" id="165179"/>
    <lineage>
        <taxon>Bacteria</taxon>
        <taxon>Pseudomonadati</taxon>
        <taxon>Bacteroidota</taxon>
        <taxon>Bacteroidia</taxon>
        <taxon>Bacteroidales</taxon>
        <taxon>Prevotellaceae</taxon>
        <taxon>Segatella</taxon>
    </lineage>
</organism>
<evidence type="ECO:0000313" key="2">
    <source>
        <dbReference type="Proteomes" id="UP000261187"/>
    </source>
</evidence>
<comment type="caution">
    <text evidence="1">The sequence shown here is derived from an EMBL/GenBank/DDBJ whole genome shotgun (WGS) entry which is preliminary data.</text>
</comment>
<dbReference type="AlphaFoldDB" id="A0AA92VUK5"/>
<sequence>MSVCGTGAAWVKLSGFSREYDYPHYQIPPKRTPYYQVQLGWWICLPSSTPTPFNGDFRRPAVVSLLRLHIAPCGSDGILTVSAIAIAVRLRLRTRLTPG</sequence>
<dbReference type="EMBL" id="QSSA01000010">
    <property type="protein sequence ID" value="RGL61342.1"/>
    <property type="molecule type" value="Genomic_DNA"/>
</dbReference>
<dbReference type="Proteomes" id="UP000261187">
    <property type="component" value="Unassembled WGS sequence"/>
</dbReference>
<proteinExistence type="predicted"/>
<gene>
    <name evidence="1" type="ORF">DXC61_05850</name>
</gene>
<protein>
    <submittedName>
        <fullName evidence="1">Uncharacterized protein</fullName>
    </submittedName>
</protein>